<evidence type="ECO:0000256" key="3">
    <source>
        <dbReference type="ARBA" id="ARBA00023082"/>
    </source>
</evidence>
<evidence type="ECO:0000313" key="7">
    <source>
        <dbReference type="EMBL" id="TCC88484.1"/>
    </source>
</evidence>
<dbReference type="GO" id="GO:0006352">
    <property type="term" value="P:DNA-templated transcription initiation"/>
    <property type="evidence" value="ECO:0007669"/>
    <property type="project" value="InterPro"/>
</dbReference>
<proteinExistence type="inferred from homology"/>
<comment type="similarity">
    <text evidence="1">Belongs to the sigma-70 factor family. ECF subfamily.</text>
</comment>
<dbReference type="InterPro" id="IPR013324">
    <property type="entry name" value="RNA_pol_sigma_r3/r4-like"/>
</dbReference>
<dbReference type="Gene3D" id="1.10.1740.10">
    <property type="match status" value="1"/>
</dbReference>
<dbReference type="RefSeq" id="WP_131611311.1">
    <property type="nucleotide sequence ID" value="NZ_SJSM01000020.1"/>
</dbReference>
<reference evidence="7 8" key="1">
    <citation type="submission" date="2019-02" db="EMBL/GenBank/DDBJ databases">
        <title>Pedobacter sp. RP-3-8 sp. nov., isolated from Arctic soil.</title>
        <authorList>
            <person name="Dahal R.H."/>
        </authorList>
    </citation>
    <scope>NUCLEOTIDE SEQUENCE [LARGE SCALE GENOMIC DNA]</scope>
    <source>
        <strain evidence="7 8">RP-3-8</strain>
    </source>
</reference>
<dbReference type="EMBL" id="SJSM01000020">
    <property type="protein sequence ID" value="TCC88484.1"/>
    <property type="molecule type" value="Genomic_DNA"/>
</dbReference>
<comment type="caution">
    <text evidence="7">The sequence shown here is derived from an EMBL/GenBank/DDBJ whole genome shotgun (WGS) entry which is preliminary data.</text>
</comment>
<sequence length="187" mass="22072">MRINDDLILLLLKDGNKNAYEHLFQKYYHTLRSQACMLLKDSMEAEDQVQDLFIEIMDKKLADKINSNLGAYLKTCLYHKCLVVLNRKKRRQYQIEQYKLGCDDLVYNDQLEHRESERSVYQLLRNLSVQRLNVCKLVYLEKKKYKDAAVEMGITINSVKTHLRLANKALREELVGSKTYVMNVLYA</sequence>
<name>A0A4R0MR23_9SPHI</name>
<dbReference type="NCBIfam" id="TIGR02937">
    <property type="entry name" value="sigma70-ECF"/>
    <property type="match status" value="1"/>
</dbReference>
<organism evidence="7 8">
    <name type="scientific">Pedobacter hiemivivus</name>
    <dbReference type="NCBI Taxonomy" id="2530454"/>
    <lineage>
        <taxon>Bacteria</taxon>
        <taxon>Pseudomonadati</taxon>
        <taxon>Bacteroidota</taxon>
        <taxon>Sphingobacteriia</taxon>
        <taxon>Sphingobacteriales</taxon>
        <taxon>Sphingobacteriaceae</taxon>
        <taxon>Pedobacter</taxon>
    </lineage>
</organism>
<dbReference type="Proteomes" id="UP000291117">
    <property type="component" value="Unassembled WGS sequence"/>
</dbReference>
<dbReference type="InterPro" id="IPR039425">
    <property type="entry name" value="RNA_pol_sigma-70-like"/>
</dbReference>
<dbReference type="SUPFAM" id="SSF88946">
    <property type="entry name" value="Sigma2 domain of RNA polymerase sigma factors"/>
    <property type="match status" value="1"/>
</dbReference>
<dbReference type="InterPro" id="IPR036388">
    <property type="entry name" value="WH-like_DNA-bd_sf"/>
</dbReference>
<dbReference type="InterPro" id="IPR013249">
    <property type="entry name" value="RNA_pol_sigma70_r4_t2"/>
</dbReference>
<gene>
    <name evidence="7" type="ORF">EZ444_21790</name>
</gene>
<dbReference type="OrthoDB" id="653814at2"/>
<dbReference type="PANTHER" id="PTHR43133">
    <property type="entry name" value="RNA POLYMERASE ECF-TYPE SIGMA FACTO"/>
    <property type="match status" value="1"/>
</dbReference>
<dbReference type="InterPro" id="IPR014284">
    <property type="entry name" value="RNA_pol_sigma-70_dom"/>
</dbReference>
<dbReference type="Pfam" id="PF04542">
    <property type="entry name" value="Sigma70_r2"/>
    <property type="match status" value="1"/>
</dbReference>
<dbReference type="InterPro" id="IPR007627">
    <property type="entry name" value="RNA_pol_sigma70_r2"/>
</dbReference>
<dbReference type="PANTHER" id="PTHR43133:SF46">
    <property type="entry name" value="RNA POLYMERASE SIGMA-70 FACTOR ECF SUBFAMILY"/>
    <property type="match status" value="1"/>
</dbReference>
<evidence type="ECO:0000256" key="2">
    <source>
        <dbReference type="ARBA" id="ARBA00023015"/>
    </source>
</evidence>
<dbReference type="Gene3D" id="1.10.10.10">
    <property type="entry name" value="Winged helix-like DNA-binding domain superfamily/Winged helix DNA-binding domain"/>
    <property type="match status" value="1"/>
</dbReference>
<dbReference type="SUPFAM" id="SSF88659">
    <property type="entry name" value="Sigma3 and sigma4 domains of RNA polymerase sigma factors"/>
    <property type="match status" value="1"/>
</dbReference>
<evidence type="ECO:0000256" key="1">
    <source>
        <dbReference type="ARBA" id="ARBA00010641"/>
    </source>
</evidence>
<dbReference type="InterPro" id="IPR013325">
    <property type="entry name" value="RNA_pol_sigma_r2"/>
</dbReference>
<evidence type="ECO:0000259" key="5">
    <source>
        <dbReference type="Pfam" id="PF04542"/>
    </source>
</evidence>
<accession>A0A4R0MR23</accession>
<dbReference type="AlphaFoldDB" id="A0A4R0MR23"/>
<evidence type="ECO:0000313" key="8">
    <source>
        <dbReference type="Proteomes" id="UP000291117"/>
    </source>
</evidence>
<dbReference type="Pfam" id="PF08281">
    <property type="entry name" value="Sigma70_r4_2"/>
    <property type="match status" value="1"/>
</dbReference>
<dbReference type="GO" id="GO:0003677">
    <property type="term" value="F:DNA binding"/>
    <property type="evidence" value="ECO:0007669"/>
    <property type="project" value="InterPro"/>
</dbReference>
<keyword evidence="2" id="KW-0805">Transcription regulation</keyword>
<keyword evidence="8" id="KW-1185">Reference proteome</keyword>
<keyword evidence="3" id="KW-0731">Sigma factor</keyword>
<feature type="domain" description="RNA polymerase sigma factor 70 region 4 type 2" evidence="6">
    <location>
        <begin position="119"/>
        <end position="170"/>
    </location>
</feature>
<evidence type="ECO:0000256" key="4">
    <source>
        <dbReference type="ARBA" id="ARBA00023163"/>
    </source>
</evidence>
<dbReference type="GO" id="GO:0016987">
    <property type="term" value="F:sigma factor activity"/>
    <property type="evidence" value="ECO:0007669"/>
    <property type="project" value="UniProtKB-KW"/>
</dbReference>
<feature type="domain" description="RNA polymerase sigma-70 region 2" evidence="5">
    <location>
        <begin position="23"/>
        <end position="90"/>
    </location>
</feature>
<keyword evidence="4" id="KW-0804">Transcription</keyword>
<protein>
    <submittedName>
        <fullName evidence="7">Sigma-70 family RNA polymerase sigma factor</fullName>
    </submittedName>
</protein>
<evidence type="ECO:0000259" key="6">
    <source>
        <dbReference type="Pfam" id="PF08281"/>
    </source>
</evidence>